<sequence>MYFFLNLIKPHKTSQTLENVTSITKNGQILSRMNNKN</sequence>
<name>U7QKC4_9CYAN</name>
<gene>
    <name evidence="2" type="ORF">M595_1679</name>
    <name evidence="1" type="ORF">M595_5652</name>
</gene>
<reference evidence="2 3" key="1">
    <citation type="journal article" date="2013" name="Front. Microbiol.">
        <title>Comparative genomic analyses of the cyanobacterium, Lyngbya aestuarii BL J, a powerful hydrogen producer.</title>
        <authorList>
            <person name="Kothari A."/>
            <person name="Vaughn M."/>
            <person name="Garcia-Pichel F."/>
        </authorList>
    </citation>
    <scope>NUCLEOTIDE SEQUENCE [LARGE SCALE GENOMIC DNA]</scope>
    <source>
        <strain evidence="2 3">BL J</strain>
    </source>
</reference>
<comment type="caution">
    <text evidence="2">The sequence shown here is derived from an EMBL/GenBank/DDBJ whole genome shotgun (WGS) entry which is preliminary data.</text>
</comment>
<evidence type="ECO:0000313" key="2">
    <source>
        <dbReference type="EMBL" id="ERT08384.1"/>
    </source>
</evidence>
<proteinExistence type="predicted"/>
<accession>U7QKC4</accession>
<dbReference type="Proteomes" id="UP000017127">
    <property type="component" value="Unassembled WGS sequence"/>
</dbReference>
<keyword evidence="3" id="KW-1185">Reference proteome</keyword>
<dbReference type="AlphaFoldDB" id="U7QKC4"/>
<organism evidence="2 3">
    <name type="scientific">Lyngbya aestuarii BL J</name>
    <dbReference type="NCBI Taxonomy" id="1348334"/>
    <lineage>
        <taxon>Bacteria</taxon>
        <taxon>Bacillati</taxon>
        <taxon>Cyanobacteriota</taxon>
        <taxon>Cyanophyceae</taxon>
        <taxon>Oscillatoriophycideae</taxon>
        <taxon>Oscillatoriales</taxon>
        <taxon>Microcoleaceae</taxon>
        <taxon>Lyngbya</taxon>
    </lineage>
</organism>
<evidence type="ECO:0000313" key="3">
    <source>
        <dbReference type="Proteomes" id="UP000017127"/>
    </source>
</evidence>
<protein>
    <submittedName>
        <fullName evidence="2">Uncharacterized protein</fullName>
    </submittedName>
</protein>
<evidence type="ECO:0000313" key="1">
    <source>
        <dbReference type="EMBL" id="ERT04409.1"/>
    </source>
</evidence>
<dbReference type="EMBL" id="AUZM01000011">
    <property type="protein sequence ID" value="ERT08384.1"/>
    <property type="molecule type" value="Genomic_DNA"/>
</dbReference>
<dbReference type="EMBL" id="AUZM01000099">
    <property type="protein sequence ID" value="ERT04409.1"/>
    <property type="molecule type" value="Genomic_DNA"/>
</dbReference>